<organism evidence="1 2">
    <name type="scientific">Leucogyrophana mollusca</name>
    <dbReference type="NCBI Taxonomy" id="85980"/>
    <lineage>
        <taxon>Eukaryota</taxon>
        <taxon>Fungi</taxon>
        <taxon>Dikarya</taxon>
        <taxon>Basidiomycota</taxon>
        <taxon>Agaricomycotina</taxon>
        <taxon>Agaricomycetes</taxon>
        <taxon>Agaricomycetidae</taxon>
        <taxon>Boletales</taxon>
        <taxon>Boletales incertae sedis</taxon>
        <taxon>Leucogyrophana</taxon>
    </lineage>
</organism>
<comment type="caution">
    <text evidence="1">The sequence shown here is derived from an EMBL/GenBank/DDBJ whole genome shotgun (WGS) entry which is preliminary data.</text>
</comment>
<protein>
    <submittedName>
        <fullName evidence="1">Uncharacterized protein</fullName>
    </submittedName>
</protein>
<dbReference type="Proteomes" id="UP000790709">
    <property type="component" value="Unassembled WGS sequence"/>
</dbReference>
<sequence>MDCTKAARALNSAAKEVDKTQVPLGRVTRTDLISSCHQRYLRRVGLRKSEIGVRPCQSYGF</sequence>
<proteinExistence type="predicted"/>
<keyword evidence="2" id="KW-1185">Reference proteome</keyword>
<gene>
    <name evidence="1" type="ORF">BV22DRAFT_1030512</name>
</gene>
<reference evidence="1" key="1">
    <citation type="journal article" date="2021" name="New Phytol.">
        <title>Evolutionary innovations through gain and loss of genes in the ectomycorrhizal Boletales.</title>
        <authorList>
            <person name="Wu G."/>
            <person name="Miyauchi S."/>
            <person name="Morin E."/>
            <person name="Kuo A."/>
            <person name="Drula E."/>
            <person name="Varga T."/>
            <person name="Kohler A."/>
            <person name="Feng B."/>
            <person name="Cao Y."/>
            <person name="Lipzen A."/>
            <person name="Daum C."/>
            <person name="Hundley H."/>
            <person name="Pangilinan J."/>
            <person name="Johnson J."/>
            <person name="Barry K."/>
            <person name="LaButti K."/>
            <person name="Ng V."/>
            <person name="Ahrendt S."/>
            <person name="Min B."/>
            <person name="Choi I.G."/>
            <person name="Park H."/>
            <person name="Plett J.M."/>
            <person name="Magnuson J."/>
            <person name="Spatafora J.W."/>
            <person name="Nagy L.G."/>
            <person name="Henrissat B."/>
            <person name="Grigoriev I.V."/>
            <person name="Yang Z.L."/>
            <person name="Xu J."/>
            <person name="Martin F.M."/>
        </authorList>
    </citation>
    <scope>NUCLEOTIDE SEQUENCE</scope>
    <source>
        <strain evidence="1">KUC20120723A-06</strain>
    </source>
</reference>
<accession>A0ACB8BRI3</accession>
<evidence type="ECO:0000313" key="1">
    <source>
        <dbReference type="EMBL" id="KAH7928570.1"/>
    </source>
</evidence>
<evidence type="ECO:0000313" key="2">
    <source>
        <dbReference type="Proteomes" id="UP000790709"/>
    </source>
</evidence>
<name>A0ACB8BRI3_9AGAM</name>
<dbReference type="EMBL" id="MU266351">
    <property type="protein sequence ID" value="KAH7928570.1"/>
    <property type="molecule type" value="Genomic_DNA"/>
</dbReference>